<dbReference type="GO" id="GO:0016491">
    <property type="term" value="F:oxidoreductase activity"/>
    <property type="evidence" value="ECO:0007669"/>
    <property type="project" value="UniProtKB-KW"/>
</dbReference>
<comment type="caution">
    <text evidence="4">The sequence shown here is derived from an EMBL/GenBank/DDBJ whole genome shotgun (WGS) entry which is preliminary data.</text>
</comment>
<dbReference type="OrthoDB" id="9810734at2"/>
<name>A0A150WXP8_ROSEK</name>
<dbReference type="EMBL" id="LQZQ01000051">
    <property type="protein sequence ID" value="KYG71259.1"/>
    <property type="molecule type" value="Genomic_DNA"/>
</dbReference>
<evidence type="ECO:0000256" key="3">
    <source>
        <dbReference type="RuleBase" id="RU000363"/>
    </source>
</evidence>
<dbReference type="PRINTS" id="PR00081">
    <property type="entry name" value="GDHRDH"/>
</dbReference>
<evidence type="ECO:0000313" key="4">
    <source>
        <dbReference type="EMBL" id="KYG71259.1"/>
    </source>
</evidence>
<dbReference type="CDD" id="cd05233">
    <property type="entry name" value="SDR_c"/>
    <property type="match status" value="1"/>
</dbReference>
<gene>
    <name evidence="4" type="ORF">MB14_10780</name>
</gene>
<protein>
    <submittedName>
        <fullName evidence="4">Short-chain dehydrogenase</fullName>
    </submittedName>
</protein>
<proteinExistence type="inferred from homology"/>
<evidence type="ECO:0000256" key="2">
    <source>
        <dbReference type="ARBA" id="ARBA00023002"/>
    </source>
</evidence>
<dbReference type="Pfam" id="PF00106">
    <property type="entry name" value="adh_short"/>
    <property type="match status" value="1"/>
</dbReference>
<dbReference type="Proteomes" id="UP000075583">
    <property type="component" value="Unassembled WGS sequence"/>
</dbReference>
<evidence type="ECO:0000256" key="1">
    <source>
        <dbReference type="ARBA" id="ARBA00006484"/>
    </source>
</evidence>
<dbReference type="FunFam" id="3.40.50.720:FF:000084">
    <property type="entry name" value="Short-chain dehydrogenase reductase"/>
    <property type="match status" value="1"/>
</dbReference>
<evidence type="ECO:0000313" key="5">
    <source>
        <dbReference type="Proteomes" id="UP000075583"/>
    </source>
</evidence>
<sequence length="233" mass="25478">MDIQGKVAIVTGVSKGIGLETVKQLLEAGAIVAGWGRTSPKLEHANFHFFKTDVSDWDNVQASYKATSDKLGKASVLVNNAGMGYQGLIHEMDVAEWREMYDINVHGLFYCIKVAVPSMIELGEGHIVNISSIAGTSGIKTMSGYVGTKHAVRGISHSIFQELREYGIKVTTIYPGSTNTNFFDSIELANANDNMMRPQDVASSIVQSVQTFANYHVVDVEVRPLWPKGKPNK</sequence>
<dbReference type="InterPro" id="IPR051911">
    <property type="entry name" value="SDR_oxidoreductase"/>
</dbReference>
<dbReference type="STRING" id="279360.MB14_10780"/>
<dbReference type="RefSeq" id="WP_062593870.1">
    <property type="nucleotide sequence ID" value="NZ_LQZQ01000051.1"/>
</dbReference>
<accession>A0A150WXP8</accession>
<dbReference type="AlphaFoldDB" id="A0A150WXP8"/>
<organism evidence="4 5">
    <name type="scientific">Roseivirga ehrenbergii (strain DSM 102268 / JCM 13514 / KCTC 12282 / NCIMB 14502 / KMM 6017)</name>
    <dbReference type="NCBI Taxonomy" id="279360"/>
    <lineage>
        <taxon>Bacteria</taxon>
        <taxon>Pseudomonadati</taxon>
        <taxon>Bacteroidota</taxon>
        <taxon>Cytophagia</taxon>
        <taxon>Cytophagales</taxon>
        <taxon>Roseivirgaceae</taxon>
        <taxon>Roseivirga</taxon>
    </lineage>
</organism>
<reference evidence="4" key="1">
    <citation type="submission" date="2016-01" db="EMBL/GenBank/DDBJ databases">
        <title>Genome sequencing of Roseivirga ehrenbergii KMM 6017.</title>
        <authorList>
            <person name="Selvaratnam C."/>
            <person name="Thevarajoo S."/>
            <person name="Goh K.M."/>
            <person name="Ee R."/>
            <person name="Chan K.-G."/>
            <person name="Chong C.S."/>
        </authorList>
    </citation>
    <scope>NUCLEOTIDE SEQUENCE [LARGE SCALE GENOMIC DNA]</scope>
    <source>
        <strain evidence="4">KMM 6017</strain>
    </source>
</reference>
<dbReference type="Gene3D" id="3.40.50.720">
    <property type="entry name" value="NAD(P)-binding Rossmann-like Domain"/>
    <property type="match status" value="1"/>
</dbReference>
<comment type="similarity">
    <text evidence="1 3">Belongs to the short-chain dehydrogenases/reductases (SDR) family.</text>
</comment>
<dbReference type="PANTHER" id="PTHR43976">
    <property type="entry name" value="SHORT CHAIN DEHYDROGENASE"/>
    <property type="match status" value="1"/>
</dbReference>
<dbReference type="PANTHER" id="PTHR43976:SF16">
    <property type="entry name" value="SHORT-CHAIN DEHYDROGENASE_REDUCTASE FAMILY PROTEIN"/>
    <property type="match status" value="1"/>
</dbReference>
<keyword evidence="5" id="KW-1185">Reference proteome</keyword>
<keyword evidence="2" id="KW-0560">Oxidoreductase</keyword>
<dbReference type="PRINTS" id="PR00080">
    <property type="entry name" value="SDRFAMILY"/>
</dbReference>
<dbReference type="InterPro" id="IPR002347">
    <property type="entry name" value="SDR_fam"/>
</dbReference>
<dbReference type="SUPFAM" id="SSF51735">
    <property type="entry name" value="NAD(P)-binding Rossmann-fold domains"/>
    <property type="match status" value="1"/>
</dbReference>
<dbReference type="InterPro" id="IPR036291">
    <property type="entry name" value="NAD(P)-bd_dom_sf"/>
</dbReference>